<reference evidence="1 2" key="1">
    <citation type="journal article" date="2020" name="ISME J.">
        <title>Comparative genomics reveals insights into cyanobacterial evolution and habitat adaptation.</title>
        <authorList>
            <person name="Chen M.Y."/>
            <person name="Teng W.K."/>
            <person name="Zhao L."/>
            <person name="Hu C.X."/>
            <person name="Zhou Y.K."/>
            <person name="Han B.P."/>
            <person name="Song L.R."/>
            <person name="Shu W.S."/>
        </authorList>
    </citation>
    <scope>NUCLEOTIDE SEQUENCE [LARGE SCALE GENOMIC DNA]</scope>
    <source>
        <strain evidence="1 2">FACHB-119</strain>
    </source>
</reference>
<accession>A0ABR8D0A7</accession>
<gene>
    <name evidence="1" type="ORF">H6G83_07955</name>
</gene>
<evidence type="ECO:0008006" key="3">
    <source>
        <dbReference type="Google" id="ProtNLM"/>
    </source>
</evidence>
<proteinExistence type="predicted"/>
<evidence type="ECO:0000313" key="1">
    <source>
        <dbReference type="EMBL" id="MBD2500552.1"/>
    </source>
</evidence>
<dbReference type="RefSeq" id="WP_190469522.1">
    <property type="nucleotide sequence ID" value="NZ_JACJSG010000008.1"/>
</dbReference>
<evidence type="ECO:0000313" key="2">
    <source>
        <dbReference type="Proteomes" id="UP000661112"/>
    </source>
</evidence>
<comment type="caution">
    <text evidence="1">The sequence shown here is derived from an EMBL/GenBank/DDBJ whole genome shotgun (WGS) entry which is preliminary data.</text>
</comment>
<name>A0ABR8D0A7_9NOST</name>
<sequence length="105" mass="12450">MTNKKPVRRRQPGRIFPEFTLPPEELARRRDERNARCQKARVVFDRVCPQLINEHYNWFIVIEPNSGDYFIDVNDNVAEKKAREKYPTGWLVTFRLNETGACGRI</sequence>
<keyword evidence="2" id="KW-1185">Reference proteome</keyword>
<protein>
    <recommendedName>
        <fullName evidence="3">CpcD</fullName>
    </recommendedName>
</protein>
<dbReference type="EMBL" id="JACJSG010000008">
    <property type="protein sequence ID" value="MBD2500552.1"/>
    <property type="molecule type" value="Genomic_DNA"/>
</dbReference>
<dbReference type="Proteomes" id="UP000661112">
    <property type="component" value="Unassembled WGS sequence"/>
</dbReference>
<organism evidence="1 2">
    <name type="scientific">Anabaena azotica FACHB-119</name>
    <dbReference type="NCBI Taxonomy" id="947527"/>
    <lineage>
        <taxon>Bacteria</taxon>
        <taxon>Bacillati</taxon>
        <taxon>Cyanobacteriota</taxon>
        <taxon>Cyanophyceae</taxon>
        <taxon>Nostocales</taxon>
        <taxon>Nostocaceae</taxon>
        <taxon>Anabaena</taxon>
        <taxon>Anabaena azotica</taxon>
    </lineage>
</organism>